<dbReference type="WBParaSite" id="TTAC_0000536101-mRNA-1">
    <property type="protein sequence ID" value="TTAC_0000536101-mRNA-1"/>
    <property type="gene ID" value="TTAC_0000536101"/>
</dbReference>
<protein>
    <submittedName>
        <fullName evidence="4">YL1_C domain-containing protein</fullName>
    </submittedName>
</protein>
<organism evidence="4">
    <name type="scientific">Hydatigena taeniaeformis</name>
    <name type="common">Feline tapeworm</name>
    <name type="synonym">Taenia taeniaeformis</name>
    <dbReference type="NCBI Taxonomy" id="6205"/>
    <lineage>
        <taxon>Eukaryota</taxon>
        <taxon>Metazoa</taxon>
        <taxon>Spiralia</taxon>
        <taxon>Lophotrochozoa</taxon>
        <taxon>Platyhelminthes</taxon>
        <taxon>Cestoda</taxon>
        <taxon>Eucestoda</taxon>
        <taxon>Cyclophyllidea</taxon>
        <taxon>Taeniidae</taxon>
        <taxon>Hydatigera</taxon>
    </lineage>
</organism>
<dbReference type="STRING" id="6205.A0A0R3WX71"/>
<evidence type="ECO:0000259" key="1">
    <source>
        <dbReference type="SMART" id="SM00993"/>
    </source>
</evidence>
<evidence type="ECO:0000313" key="3">
    <source>
        <dbReference type="Proteomes" id="UP000274429"/>
    </source>
</evidence>
<evidence type="ECO:0000313" key="2">
    <source>
        <dbReference type="EMBL" id="VDM26760.1"/>
    </source>
</evidence>
<sequence length="155" mass="17402">MSHISSLHLLLQKVRMCGSVQTSVTVIDDAFSCCREVEMRRMLVERDARCARTLVSFADEASFVAAFPSYAANTTLGKRSGLTSSQSRKRPMRHCPLTGRIARYLDPLTRTPYADLAAFRALRHLYRLHLETGASPVDLLRRFRNGEIKLGTDGD</sequence>
<accession>A0A0R3WX71</accession>
<dbReference type="Proteomes" id="UP000274429">
    <property type="component" value="Unassembled WGS sequence"/>
</dbReference>
<dbReference type="SMART" id="SM00993">
    <property type="entry name" value="YL1_C"/>
    <property type="match status" value="1"/>
</dbReference>
<dbReference type="OrthoDB" id="78296at2759"/>
<dbReference type="PANTHER" id="PTHR13275:SF4">
    <property type="entry name" value="VACUOLAR PROTEIN SORTING-ASSOCIATED PROTEIN 72 HOMOLOG"/>
    <property type="match status" value="1"/>
</dbReference>
<reference evidence="2 3" key="2">
    <citation type="submission" date="2018-11" db="EMBL/GenBank/DDBJ databases">
        <authorList>
            <consortium name="Pathogen Informatics"/>
        </authorList>
    </citation>
    <scope>NUCLEOTIDE SEQUENCE [LARGE SCALE GENOMIC DNA]</scope>
</reference>
<gene>
    <name evidence="2" type="ORF">TTAC_LOCUS5346</name>
</gene>
<dbReference type="PANTHER" id="PTHR13275">
    <property type="entry name" value="YL-1 PROTEIN TRANSCRIPTION FACTOR-LIKE 1"/>
    <property type="match status" value="1"/>
</dbReference>
<dbReference type="GO" id="GO:0005634">
    <property type="term" value="C:nucleus"/>
    <property type="evidence" value="ECO:0007669"/>
    <property type="project" value="TreeGrafter"/>
</dbReference>
<feature type="domain" description="Vps72/YL1 C-terminal" evidence="1">
    <location>
        <begin position="93"/>
        <end position="122"/>
    </location>
</feature>
<dbReference type="AlphaFoldDB" id="A0A0R3WX71"/>
<dbReference type="Pfam" id="PF08265">
    <property type="entry name" value="YL1_C"/>
    <property type="match status" value="1"/>
</dbReference>
<name>A0A0R3WX71_HYDTA</name>
<reference evidence="4" key="1">
    <citation type="submission" date="2017-02" db="UniProtKB">
        <authorList>
            <consortium name="WormBaseParasite"/>
        </authorList>
    </citation>
    <scope>IDENTIFICATION</scope>
</reference>
<dbReference type="InterPro" id="IPR013272">
    <property type="entry name" value="Vps72/YL1_C"/>
</dbReference>
<dbReference type="EMBL" id="UYWX01007116">
    <property type="protein sequence ID" value="VDM26760.1"/>
    <property type="molecule type" value="Genomic_DNA"/>
</dbReference>
<keyword evidence="3" id="KW-1185">Reference proteome</keyword>
<proteinExistence type="predicted"/>
<evidence type="ECO:0000313" key="4">
    <source>
        <dbReference type="WBParaSite" id="TTAC_0000536101-mRNA-1"/>
    </source>
</evidence>